<gene>
    <name evidence="7" type="ORF">JTE90_019954</name>
</gene>
<dbReference type="AlphaFoldDB" id="A0AAV6UUN6"/>
<evidence type="ECO:0000256" key="6">
    <source>
        <dbReference type="SAM" id="Phobius"/>
    </source>
</evidence>
<evidence type="ECO:0008006" key="9">
    <source>
        <dbReference type="Google" id="ProtNLM"/>
    </source>
</evidence>
<feature type="transmembrane region" description="Helical" evidence="6">
    <location>
        <begin position="210"/>
        <end position="232"/>
    </location>
</feature>
<evidence type="ECO:0000256" key="2">
    <source>
        <dbReference type="ARBA" id="ARBA00007322"/>
    </source>
</evidence>
<comment type="similarity">
    <text evidence="2">Belongs to the PER33/POM33 family.</text>
</comment>
<reference evidence="7 8" key="1">
    <citation type="journal article" date="2022" name="Nat. Ecol. Evol.">
        <title>A masculinizing supergene underlies an exaggerated male reproductive morph in a spider.</title>
        <authorList>
            <person name="Hendrickx F."/>
            <person name="De Corte Z."/>
            <person name="Sonet G."/>
            <person name="Van Belleghem S.M."/>
            <person name="Kostlbacher S."/>
            <person name="Vangestel C."/>
        </authorList>
    </citation>
    <scope>NUCLEOTIDE SEQUENCE [LARGE SCALE GENOMIC DNA]</scope>
    <source>
        <strain evidence="7">W744_W776</strain>
    </source>
</reference>
<dbReference type="PANTHER" id="PTHR12703">
    <property type="entry name" value="TRANSMEMBRANE PROTEIN 33"/>
    <property type="match status" value="1"/>
</dbReference>
<dbReference type="InterPro" id="IPR051645">
    <property type="entry name" value="PER33/POM33_regulator"/>
</dbReference>
<dbReference type="GO" id="GO:0016020">
    <property type="term" value="C:membrane"/>
    <property type="evidence" value="ECO:0007669"/>
    <property type="project" value="UniProtKB-SubCell"/>
</dbReference>
<evidence type="ECO:0000313" key="8">
    <source>
        <dbReference type="Proteomes" id="UP000827092"/>
    </source>
</evidence>
<dbReference type="InterPro" id="IPR005344">
    <property type="entry name" value="TMEM33/Pom33"/>
</dbReference>
<dbReference type="EMBL" id="JAFNEN010000269">
    <property type="protein sequence ID" value="KAG8187524.1"/>
    <property type="molecule type" value="Genomic_DNA"/>
</dbReference>
<dbReference type="GO" id="GO:0071786">
    <property type="term" value="P:endoplasmic reticulum tubular network organization"/>
    <property type="evidence" value="ECO:0007669"/>
    <property type="project" value="TreeGrafter"/>
</dbReference>
<name>A0AAV6UUN6_9ARAC</name>
<sequence length="293" mass="33861">MKDIMYRLKIDRKEHFIWKLLVIISYLFFYKSKEVAVNKMSEGEPNQHAPPRQGFQAAVDHMTSNKIDSLLWLTRLGTIVFTALSMIPLFGFNPQTSYQRALMSNAATSALRLHQRMPRVQFTREYGAMLMMEDSCHYLLYSILFIISYPITLSLLPVFLFALLHSASYSLLILDKLGHSSGSASDFMRWVAGPRQRSILRLVSFTEVTLMPITVLWLFSGKGSLLTAFSYFRFLTFRYASRRNPYTRNVFHEMRIAIEAFANEPGRMPVLKNLCHKMINYTSYLAPPIPAQQ</sequence>
<comment type="caution">
    <text evidence="7">The sequence shown here is derived from an EMBL/GenBank/DDBJ whole genome shotgun (WGS) entry which is preliminary data.</text>
</comment>
<feature type="transmembrane region" description="Helical" evidence="6">
    <location>
        <begin position="70"/>
        <end position="92"/>
    </location>
</feature>
<evidence type="ECO:0000313" key="7">
    <source>
        <dbReference type="EMBL" id="KAG8187524.1"/>
    </source>
</evidence>
<keyword evidence="3 6" id="KW-0812">Transmembrane</keyword>
<keyword evidence="5 6" id="KW-0472">Membrane</keyword>
<dbReference type="Pfam" id="PF03661">
    <property type="entry name" value="TMEM33_Pom33"/>
    <property type="match status" value="1"/>
</dbReference>
<dbReference type="GO" id="GO:0061024">
    <property type="term" value="P:membrane organization"/>
    <property type="evidence" value="ECO:0007669"/>
    <property type="project" value="TreeGrafter"/>
</dbReference>
<feature type="transmembrane region" description="Helical" evidence="6">
    <location>
        <begin position="138"/>
        <end position="164"/>
    </location>
</feature>
<dbReference type="Proteomes" id="UP000827092">
    <property type="component" value="Unassembled WGS sequence"/>
</dbReference>
<proteinExistence type="inferred from homology"/>
<feature type="transmembrane region" description="Helical" evidence="6">
    <location>
        <begin position="16"/>
        <end position="32"/>
    </location>
</feature>
<evidence type="ECO:0000256" key="4">
    <source>
        <dbReference type="ARBA" id="ARBA00022989"/>
    </source>
</evidence>
<dbReference type="GO" id="GO:0005783">
    <property type="term" value="C:endoplasmic reticulum"/>
    <property type="evidence" value="ECO:0007669"/>
    <property type="project" value="TreeGrafter"/>
</dbReference>
<organism evidence="7 8">
    <name type="scientific">Oedothorax gibbosus</name>
    <dbReference type="NCBI Taxonomy" id="931172"/>
    <lineage>
        <taxon>Eukaryota</taxon>
        <taxon>Metazoa</taxon>
        <taxon>Ecdysozoa</taxon>
        <taxon>Arthropoda</taxon>
        <taxon>Chelicerata</taxon>
        <taxon>Arachnida</taxon>
        <taxon>Araneae</taxon>
        <taxon>Araneomorphae</taxon>
        <taxon>Entelegynae</taxon>
        <taxon>Araneoidea</taxon>
        <taxon>Linyphiidae</taxon>
        <taxon>Erigoninae</taxon>
        <taxon>Oedothorax</taxon>
    </lineage>
</organism>
<protein>
    <recommendedName>
        <fullName evidence="9">Transmembrane protein 33</fullName>
    </recommendedName>
</protein>
<keyword evidence="8" id="KW-1185">Reference proteome</keyword>
<keyword evidence="4 6" id="KW-1133">Transmembrane helix</keyword>
<evidence type="ECO:0000256" key="5">
    <source>
        <dbReference type="ARBA" id="ARBA00023136"/>
    </source>
</evidence>
<evidence type="ECO:0000256" key="1">
    <source>
        <dbReference type="ARBA" id="ARBA00004141"/>
    </source>
</evidence>
<evidence type="ECO:0000256" key="3">
    <source>
        <dbReference type="ARBA" id="ARBA00022692"/>
    </source>
</evidence>
<comment type="subcellular location">
    <subcellularLocation>
        <location evidence="1">Membrane</location>
        <topology evidence="1">Multi-pass membrane protein</topology>
    </subcellularLocation>
</comment>
<dbReference type="PANTHER" id="PTHR12703:SF4">
    <property type="entry name" value="TRANSMEMBRANE PROTEIN 33"/>
    <property type="match status" value="1"/>
</dbReference>
<accession>A0AAV6UUN6</accession>